<dbReference type="PROSITE" id="PS50086">
    <property type="entry name" value="TBC_RABGAP"/>
    <property type="match status" value="1"/>
</dbReference>
<dbReference type="Proteomes" id="UP000591131">
    <property type="component" value="Unassembled WGS sequence"/>
</dbReference>
<gene>
    <name evidence="3" type="ORF">FOL47_010349</name>
</gene>
<feature type="domain" description="Rab-GAP TBC" evidence="2">
    <location>
        <begin position="36"/>
        <end position="226"/>
    </location>
</feature>
<dbReference type="Gene3D" id="1.10.8.270">
    <property type="entry name" value="putative rabgap domain of human tbc1 domain family member 14 like domains"/>
    <property type="match status" value="1"/>
</dbReference>
<comment type="caution">
    <text evidence="3">The sequence shown here is derived from an EMBL/GenBank/DDBJ whole genome shotgun (WGS) entry which is preliminary data.</text>
</comment>
<dbReference type="EMBL" id="JAAPAO010000798">
    <property type="protein sequence ID" value="KAF4653669.1"/>
    <property type="molecule type" value="Genomic_DNA"/>
</dbReference>
<keyword evidence="4" id="KW-1185">Reference proteome</keyword>
<name>A0A7J6L402_PERCH</name>
<sequence length="377" mass="42987">MLANGRLFATQQRRGIRGEGSFITHLLRLRNPRFNLPCSLRRSVYWSVLLQSVSRKKSDEFEELADMANADFDDCIARDINRTHPARQELPSAIFLILRAIANKHPGMGYCQGVNFVAAHLWFIFRDLATTFYVIDALLGDYRFRMIDMYLPTLPRLQVMCYQLDRLVEVLLPSLNRAMITYKAGAKFYATQWFMTIFSYDLGPCDAVTPQGKLLLEIWDRFVCEGWSVVMRAALAFLKIAERDLISVFGEDEFLTSLRSLCGRVGSEEPERVIDLIDFHFDMIQESVLDQLALDVTCKRVSEILLGTDGELKIRQEYPEVEHARYKIGQDGRTGSSVMGSLWMRFPWSKSNNEAVSTASKAGDDSSTGSFSDYVIT</sequence>
<evidence type="ECO:0000313" key="3">
    <source>
        <dbReference type="EMBL" id="KAF4653669.1"/>
    </source>
</evidence>
<feature type="compositionally biased region" description="Polar residues" evidence="1">
    <location>
        <begin position="358"/>
        <end position="371"/>
    </location>
</feature>
<dbReference type="InterPro" id="IPR035969">
    <property type="entry name" value="Rab-GAP_TBC_sf"/>
</dbReference>
<dbReference type="SMART" id="SM00164">
    <property type="entry name" value="TBC"/>
    <property type="match status" value="1"/>
</dbReference>
<dbReference type="PANTHER" id="PTHR47219:SF9">
    <property type="entry name" value="GTPASE ACTIVATING PROTEIN AND CENTROSOME-ASSOCIATED, ISOFORM B"/>
    <property type="match status" value="1"/>
</dbReference>
<evidence type="ECO:0000313" key="4">
    <source>
        <dbReference type="Proteomes" id="UP000591131"/>
    </source>
</evidence>
<proteinExistence type="predicted"/>
<dbReference type="PANTHER" id="PTHR47219">
    <property type="entry name" value="RAB GTPASE-ACTIVATING PROTEIN 1-LIKE"/>
    <property type="match status" value="1"/>
</dbReference>
<dbReference type="OrthoDB" id="294251at2759"/>
<protein>
    <recommendedName>
        <fullName evidence="2">Rab-GAP TBC domain-containing protein</fullName>
    </recommendedName>
</protein>
<dbReference type="Gene3D" id="1.10.472.80">
    <property type="entry name" value="Ypt/Rab-GAP domain of gyp1p, domain 3"/>
    <property type="match status" value="1"/>
</dbReference>
<organism evidence="3 4">
    <name type="scientific">Perkinsus chesapeaki</name>
    <name type="common">Clam parasite</name>
    <name type="synonym">Perkinsus andrewsi</name>
    <dbReference type="NCBI Taxonomy" id="330153"/>
    <lineage>
        <taxon>Eukaryota</taxon>
        <taxon>Sar</taxon>
        <taxon>Alveolata</taxon>
        <taxon>Perkinsozoa</taxon>
        <taxon>Perkinsea</taxon>
        <taxon>Perkinsida</taxon>
        <taxon>Perkinsidae</taxon>
        <taxon>Perkinsus</taxon>
    </lineage>
</organism>
<dbReference type="GO" id="GO:0031267">
    <property type="term" value="F:small GTPase binding"/>
    <property type="evidence" value="ECO:0007669"/>
    <property type="project" value="TreeGrafter"/>
</dbReference>
<dbReference type="SUPFAM" id="SSF47923">
    <property type="entry name" value="Ypt/Rab-GAP domain of gyp1p"/>
    <property type="match status" value="2"/>
</dbReference>
<dbReference type="InterPro" id="IPR050302">
    <property type="entry name" value="Rab_GAP_TBC_domain"/>
</dbReference>
<reference evidence="3 4" key="1">
    <citation type="submission" date="2020-04" db="EMBL/GenBank/DDBJ databases">
        <title>Perkinsus chesapeaki whole genome sequence.</title>
        <authorList>
            <person name="Bogema D.R."/>
        </authorList>
    </citation>
    <scope>NUCLEOTIDE SEQUENCE [LARGE SCALE GENOMIC DNA]</scope>
    <source>
        <strain evidence="3">ATCC PRA-425</strain>
    </source>
</reference>
<dbReference type="AlphaFoldDB" id="A0A7J6L402"/>
<accession>A0A7J6L402</accession>
<dbReference type="GO" id="GO:0005096">
    <property type="term" value="F:GTPase activator activity"/>
    <property type="evidence" value="ECO:0007669"/>
    <property type="project" value="TreeGrafter"/>
</dbReference>
<evidence type="ECO:0000256" key="1">
    <source>
        <dbReference type="SAM" id="MobiDB-lite"/>
    </source>
</evidence>
<dbReference type="InterPro" id="IPR000195">
    <property type="entry name" value="Rab-GAP-TBC_dom"/>
</dbReference>
<feature type="region of interest" description="Disordered" evidence="1">
    <location>
        <begin position="358"/>
        <end position="377"/>
    </location>
</feature>
<dbReference type="Pfam" id="PF00566">
    <property type="entry name" value="RabGAP-TBC"/>
    <property type="match status" value="1"/>
</dbReference>
<evidence type="ECO:0000259" key="2">
    <source>
        <dbReference type="PROSITE" id="PS50086"/>
    </source>
</evidence>